<evidence type="ECO:0000313" key="6">
    <source>
        <dbReference type="EMBL" id="CAH2311531.1"/>
    </source>
</evidence>
<sequence>MLVLPACLRSAAFWALVYSYCLLCACTALIKLFCSIFIRPRRTFHRVPRDIPPACLNDPSLGTHCYVRLKDSGLRFHYVAAGERGKPLMLLLHGFPEFWYSWRNQLREFKRDYRVVALDLRGYGETDAPPSKDSYKLDCIIVDVKDILDSLGYTKCVLVGHDWGGMIAWLVAICYPEMVTRLIILSFPHPTVFTEYILRHPSQLIKSGYYFFFQMPWVPELMYTVNDYKPQVGMQHCVVECLSIAYSLGEKQLYNSCMRWIEKYFVKCWSEESFASLHVDLRKECLTVLVQSLSYRNAAFLLMESDRLIRSLPSVKWAERARSLASELQRECFGFMVKNFSQIIKSENFSLLLEGQGMSSTPYLLEQVFNEIEKSISFENSPYLFMALDELFIAASGNEMGFTCKIQALREKLWTFLLQSFYAVRHTEGWKLMRPDDQQKIEAAAVDKGDDRRLTKKPILTSSQQNRSKIARLKENYLTSVESKRQSEGDLSKPRKMKSDSLGAPGHSSNVVRNTSAKGKDDDAKGKDGKKTVTKGAKDPKAIEKPAATKPKVITKTKQESNGHAKTESCPSKGDATGTAKSGTSGKLGARPKVSNGSVNSQTKVKSLKKVSKEPSSPVKCSGPNVKSVISNGEPSGCNRSPEELNHDVTSSENHNTANCSPQSGKTMNTALDGSKDTGLAVKSKSPSKMTNGASSKRKVNDECRGEVNSSLTKKTLVNGANESVLQKKKVTKVSNSAAQRPKSAPAAVSKKQGTLCDGASPLKSGVSSKQADVKSDTKLMSQSSSSDKHAPLNKKSTKTALGSTSKTSSQTTTTKQSLGGNKCAVVSHKEPKQKVLSESHMSKVSALNHRPERKDSPAELKNSHYQHALSLEPAHQQADGFENHESLKNDGKQAVSCVEPSGHSEQFCSEDPSLTDYEHYHENSICNQISMTQKPNLEHCYCQENTPTASAEVCASDSKASLTDVKSQRKQENADMTSLDEHFVLNILNDQKPEGKNICDSENSKCADSSSESELCSVKEVERNLKEKDLSENVLLYSEGTDHVMCNSVQSTEPVLHHMSTGHQAALRNHEHFINCSSERPFSECPRDLSITEIMGSHENGDIHFASHWNKHSSTLHERESPESESGSASTSSDDIKPRSEDYDAGGSQDDDGSNERGISKCSTMRCHDFLGRSSSDTSTPEELKGYDGSLRIDVKVKKDNSDLFRINSTSDDEVPRKRSEMWLQRDVPKHSVHPKALCSSVQFPQEIEHISSSADETEDERSEAENAVEKGVPDVSSEPFQGIVNLAFDDNAEIESEGQLVSGNKPFTRSVLLSVDECEELGSDEGEPHPSQGRKAESLTPAEVFEKSSNEHSETKYSGCPQKELDSTNLTLQDGGKQSGNENIFLVADSCSENCVTSSALFSERQLVEAHDVAASYTCKGFYKHPESEHKSQTRPCHLDLYTTDSPSDMQRFCPAKTLNACKSDILDHQVKDSHASPTEISNTALPPGHIDDFDSLAQTSICENRPSKSLSPIYEMDPRDGIEQRMTTEPKIMDLNFEDQQFVDGDWTLLRQLLEEHGSDVDIINSVPEDLSLAQYLINQTLLLARENSKSQGKAHVNTSSRWGDLSSPFDDSTSATMTSFSPDDSSPHGEWTILELETHH</sequence>
<dbReference type="PANTHER" id="PTHR22427">
    <property type="entry name" value="GH15728P"/>
    <property type="match status" value="1"/>
</dbReference>
<dbReference type="InterPro" id="IPR027907">
    <property type="entry name" value="BTBD8_C"/>
</dbReference>
<feature type="domain" description="BTB/POZ" evidence="4">
    <location>
        <begin position="1602"/>
        <end position="1644"/>
    </location>
</feature>
<keyword evidence="2" id="KW-0472">Membrane</keyword>
<feature type="compositionally biased region" description="Basic and acidic residues" evidence="1">
    <location>
        <begin position="482"/>
        <end position="499"/>
    </location>
</feature>
<feature type="compositionally biased region" description="Low complexity" evidence="1">
    <location>
        <begin position="1125"/>
        <end position="1134"/>
    </location>
</feature>
<dbReference type="Proteomes" id="UP001295444">
    <property type="component" value="Chromosome 08"/>
</dbReference>
<dbReference type="CDD" id="cd18490">
    <property type="entry name" value="BACK_BTBD8"/>
    <property type="match status" value="1"/>
</dbReference>
<evidence type="ECO:0000313" key="7">
    <source>
        <dbReference type="Proteomes" id="UP001295444"/>
    </source>
</evidence>
<accession>A0AAD1SW26</accession>
<evidence type="ECO:0000259" key="5">
    <source>
        <dbReference type="Pfam" id="PF26017"/>
    </source>
</evidence>
<dbReference type="Pfam" id="PF26017">
    <property type="entry name" value="BACK_BTBD8"/>
    <property type="match status" value="1"/>
</dbReference>
<feature type="compositionally biased region" description="Polar residues" evidence="1">
    <location>
        <begin position="708"/>
        <end position="725"/>
    </location>
</feature>
<feature type="region of interest" description="Disordered" evidence="1">
    <location>
        <begin position="1245"/>
        <end position="1278"/>
    </location>
</feature>
<keyword evidence="7" id="KW-1185">Reference proteome</keyword>
<feature type="compositionally biased region" description="Polar residues" evidence="1">
    <location>
        <begin position="685"/>
        <end position="695"/>
    </location>
</feature>
<feature type="compositionally biased region" description="Basic and acidic residues" evidence="1">
    <location>
        <begin position="850"/>
        <end position="860"/>
    </location>
</feature>
<evidence type="ECO:0000259" key="3">
    <source>
        <dbReference type="Pfam" id="PF00561"/>
    </source>
</evidence>
<dbReference type="GO" id="GO:0003824">
    <property type="term" value="F:catalytic activity"/>
    <property type="evidence" value="ECO:0007669"/>
    <property type="project" value="InterPro"/>
</dbReference>
<dbReference type="InterPro" id="IPR029058">
    <property type="entry name" value="AB_hydrolase_fold"/>
</dbReference>
<feature type="compositionally biased region" description="Low complexity" evidence="1">
    <location>
        <begin position="804"/>
        <end position="818"/>
    </location>
</feature>
<dbReference type="PANTHER" id="PTHR22427:SF2">
    <property type="entry name" value="BTB_POZ DOMAIN-CONTAINING PROTEIN 8"/>
    <property type="match status" value="1"/>
</dbReference>
<dbReference type="PRINTS" id="PR00111">
    <property type="entry name" value="ABHYDROLASE"/>
</dbReference>
<dbReference type="Pfam" id="PF15363">
    <property type="entry name" value="BTBD8_C"/>
    <property type="match status" value="1"/>
</dbReference>
<feature type="region of interest" description="Disordered" evidence="1">
    <location>
        <begin position="1322"/>
        <end position="1378"/>
    </location>
</feature>
<feature type="transmembrane region" description="Helical" evidence="2">
    <location>
        <begin position="12"/>
        <end position="38"/>
    </location>
</feature>
<organism evidence="6 7">
    <name type="scientific">Pelobates cultripes</name>
    <name type="common">Western spadefoot toad</name>
    <dbReference type="NCBI Taxonomy" id="61616"/>
    <lineage>
        <taxon>Eukaryota</taxon>
        <taxon>Metazoa</taxon>
        <taxon>Chordata</taxon>
        <taxon>Craniata</taxon>
        <taxon>Vertebrata</taxon>
        <taxon>Euteleostomi</taxon>
        <taxon>Amphibia</taxon>
        <taxon>Batrachia</taxon>
        <taxon>Anura</taxon>
        <taxon>Pelobatoidea</taxon>
        <taxon>Pelobatidae</taxon>
        <taxon>Pelobates</taxon>
    </lineage>
</organism>
<feature type="compositionally biased region" description="Basic and acidic residues" evidence="1">
    <location>
        <begin position="1346"/>
        <end position="1357"/>
    </location>
</feature>
<feature type="region of interest" description="Disordered" evidence="1">
    <location>
        <begin position="477"/>
        <end position="860"/>
    </location>
</feature>
<evidence type="ECO:0000256" key="2">
    <source>
        <dbReference type="SAM" id="Phobius"/>
    </source>
</evidence>
<dbReference type="InterPro" id="IPR043225">
    <property type="entry name" value="BACK_BTBD8"/>
</dbReference>
<feature type="compositionally biased region" description="Basic and acidic residues" evidence="1">
    <location>
        <begin position="518"/>
        <end position="544"/>
    </location>
</feature>
<feature type="region of interest" description="Disordered" evidence="1">
    <location>
        <begin position="1591"/>
        <end position="1635"/>
    </location>
</feature>
<evidence type="ECO:0000259" key="4">
    <source>
        <dbReference type="Pfam" id="PF15363"/>
    </source>
</evidence>
<feature type="compositionally biased region" description="Polar residues" evidence="1">
    <location>
        <begin position="648"/>
        <end position="672"/>
    </location>
</feature>
<feature type="compositionally biased region" description="Polar residues" evidence="1">
    <location>
        <begin position="507"/>
        <end position="516"/>
    </location>
</feature>
<feature type="compositionally biased region" description="Polar residues" evidence="1">
    <location>
        <begin position="1613"/>
        <end position="1628"/>
    </location>
</feature>
<evidence type="ECO:0000256" key="1">
    <source>
        <dbReference type="SAM" id="MobiDB-lite"/>
    </source>
</evidence>
<protein>
    <submittedName>
        <fullName evidence="6">AP2-interacting clathrin-endocytosis isoform X1</fullName>
    </submittedName>
</protein>
<dbReference type="SUPFAM" id="SSF53474">
    <property type="entry name" value="alpha/beta-Hydrolases"/>
    <property type="match status" value="1"/>
</dbReference>
<dbReference type="InterPro" id="IPR000639">
    <property type="entry name" value="Epox_hydrolase-like"/>
</dbReference>
<name>A0AAD1SW26_PELCU</name>
<feature type="domain" description="AB hydrolase-1" evidence="3">
    <location>
        <begin position="87"/>
        <end position="200"/>
    </location>
</feature>
<dbReference type="EMBL" id="OW240919">
    <property type="protein sequence ID" value="CAH2311531.1"/>
    <property type="molecule type" value="Genomic_DNA"/>
</dbReference>
<keyword evidence="2" id="KW-0812">Transmembrane</keyword>
<dbReference type="Pfam" id="PF00561">
    <property type="entry name" value="Abhydrolase_1"/>
    <property type="match status" value="1"/>
</dbReference>
<feature type="compositionally biased region" description="Basic and acidic residues" evidence="1">
    <location>
        <begin position="1265"/>
        <end position="1274"/>
    </location>
</feature>
<gene>
    <name evidence="6" type="ORF">PECUL_23A004376</name>
</gene>
<feature type="region of interest" description="Disordered" evidence="1">
    <location>
        <begin position="1112"/>
        <end position="1160"/>
    </location>
</feature>
<dbReference type="PRINTS" id="PR00412">
    <property type="entry name" value="EPOXHYDRLASE"/>
</dbReference>
<feature type="compositionally biased region" description="Basic and acidic residues" evidence="1">
    <location>
        <begin position="828"/>
        <end position="842"/>
    </location>
</feature>
<feature type="compositionally biased region" description="Basic and acidic residues" evidence="1">
    <location>
        <begin position="557"/>
        <end position="567"/>
    </location>
</feature>
<keyword evidence="2" id="KW-1133">Transmembrane helix</keyword>
<reference evidence="6" key="1">
    <citation type="submission" date="2022-03" db="EMBL/GenBank/DDBJ databases">
        <authorList>
            <person name="Alioto T."/>
            <person name="Alioto T."/>
            <person name="Gomez Garrido J."/>
        </authorList>
    </citation>
    <scope>NUCLEOTIDE SEQUENCE</scope>
</reference>
<dbReference type="InterPro" id="IPR000073">
    <property type="entry name" value="AB_hydrolase_1"/>
</dbReference>
<feature type="domain" description="BTBD8 BACK" evidence="5">
    <location>
        <begin position="229"/>
        <end position="344"/>
    </location>
</feature>
<dbReference type="Gene3D" id="3.40.50.1820">
    <property type="entry name" value="alpha/beta hydrolase"/>
    <property type="match status" value="1"/>
</dbReference>
<proteinExistence type="predicted"/>